<dbReference type="RefSeq" id="WP_096920488.1">
    <property type="nucleotide sequence ID" value="NZ_CP029487.1"/>
</dbReference>
<gene>
    <name evidence="1" type="ORF">CPZ25_011695</name>
</gene>
<keyword evidence="2" id="KW-1185">Reference proteome</keyword>
<dbReference type="Proteomes" id="UP000218387">
    <property type="component" value="Chromosome"/>
</dbReference>
<proteinExistence type="predicted"/>
<name>A0A2A5TAC9_EUBML</name>
<dbReference type="AlphaFoldDB" id="A0A2A5TAC9"/>
<protein>
    <submittedName>
        <fullName evidence="1">Uncharacterized protein</fullName>
    </submittedName>
</protein>
<sequence>MPEVITIKGKNPHPEFIKIITGVLVPAERDDQITIFGPEDLKDPIIDRCGSDVWDYLKPYLKEPEETETVDEADLCYEDIEGLNNLLEEVLIMVWHLQNWLTERKRWQRESVLEQVEAIVNKIKSSEYYDGAENMEG</sequence>
<evidence type="ECO:0000313" key="2">
    <source>
        <dbReference type="Proteomes" id="UP000218387"/>
    </source>
</evidence>
<reference evidence="1 2" key="1">
    <citation type="submission" date="2018-05" db="EMBL/GenBank/DDBJ databases">
        <title>Genome comparison of Eubacterium sp.</title>
        <authorList>
            <person name="Feng Y."/>
            <person name="Sanchez-Andrea I."/>
            <person name="Stams A.J.M."/>
            <person name="De Vos W.M."/>
        </authorList>
    </citation>
    <scope>NUCLEOTIDE SEQUENCE [LARGE SCALE GENOMIC DNA]</scope>
    <source>
        <strain evidence="1 2">YI</strain>
    </source>
</reference>
<organism evidence="1 2">
    <name type="scientific">Eubacterium maltosivorans</name>
    <dbReference type="NCBI Taxonomy" id="2041044"/>
    <lineage>
        <taxon>Bacteria</taxon>
        <taxon>Bacillati</taxon>
        <taxon>Bacillota</taxon>
        <taxon>Clostridia</taxon>
        <taxon>Eubacteriales</taxon>
        <taxon>Eubacteriaceae</taxon>
        <taxon>Eubacterium</taxon>
    </lineage>
</organism>
<dbReference type="EMBL" id="CP029487">
    <property type="protein sequence ID" value="QCT71961.1"/>
    <property type="molecule type" value="Genomic_DNA"/>
</dbReference>
<dbReference type="KEGG" id="emt:CPZ25_011695"/>
<evidence type="ECO:0000313" key="1">
    <source>
        <dbReference type="EMBL" id="QCT71961.1"/>
    </source>
</evidence>
<accession>A0A2A5TAC9</accession>